<dbReference type="EMBL" id="JBHSON010000097">
    <property type="protein sequence ID" value="MFC5752807.1"/>
    <property type="molecule type" value="Genomic_DNA"/>
</dbReference>
<dbReference type="PANTHER" id="PTHR47691">
    <property type="entry name" value="REGULATOR-RELATED"/>
    <property type="match status" value="1"/>
</dbReference>
<dbReference type="SUPFAM" id="SSF48452">
    <property type="entry name" value="TPR-like"/>
    <property type="match status" value="2"/>
</dbReference>
<evidence type="ECO:0000313" key="3">
    <source>
        <dbReference type="Proteomes" id="UP001596074"/>
    </source>
</evidence>
<keyword evidence="2" id="KW-0547">Nucleotide-binding</keyword>
<comment type="caution">
    <text evidence="2">The sequence shown here is derived from an EMBL/GenBank/DDBJ whole genome shotgun (WGS) entry which is preliminary data.</text>
</comment>
<dbReference type="InterPro" id="IPR011990">
    <property type="entry name" value="TPR-like_helical_dom_sf"/>
</dbReference>
<dbReference type="GO" id="GO:0005524">
    <property type="term" value="F:ATP binding"/>
    <property type="evidence" value="ECO:0007669"/>
    <property type="project" value="UniProtKB-KW"/>
</dbReference>
<accession>A0ABW1AE63</accession>
<reference evidence="3" key="1">
    <citation type="journal article" date="2019" name="Int. J. Syst. Evol. Microbiol.">
        <title>The Global Catalogue of Microorganisms (GCM) 10K type strain sequencing project: providing services to taxonomists for standard genome sequencing and annotation.</title>
        <authorList>
            <consortium name="The Broad Institute Genomics Platform"/>
            <consortium name="The Broad Institute Genome Sequencing Center for Infectious Disease"/>
            <person name="Wu L."/>
            <person name="Ma J."/>
        </authorList>
    </citation>
    <scope>NUCLEOTIDE SEQUENCE [LARGE SCALE GENOMIC DNA]</scope>
    <source>
        <strain evidence="3">KCTC 42087</strain>
    </source>
</reference>
<evidence type="ECO:0000313" key="2">
    <source>
        <dbReference type="EMBL" id="MFC5752807.1"/>
    </source>
</evidence>
<proteinExistence type="predicted"/>
<dbReference type="Gene3D" id="3.40.50.300">
    <property type="entry name" value="P-loop containing nucleotide triphosphate hydrolases"/>
    <property type="match status" value="1"/>
</dbReference>
<sequence length="690" mass="75455">MGGPQGELPAEPSGFVGRERELGAVRSAVTRTRLVTLTGPGGVGKSRIALRAAYEMAGRFPDGVAFVELSGLRDGRLLADTVAAALGLRDGTAASTAELIARGLRDRRFLLVLDTCEHLVADCAELVRSLLPSCRRLHVLVTGRQPLRLDGESVLSVAPLPLPPPTGHGHGDGDALALFALRAAEADPGFTLGGDRLRQATLLCRRLDGIPLAIELAAAQLRWTPLDRLVLKVDGLFWTLEGGGGDEEPRHQTLRTTVGWSHELCAPLERLLWARLTVFAGGFDLGMAVEVCADERLGREDVAAYLAGLVEKSIVHRVSADRYDMLDTIREYGAVWLEEVEDIGPLLARHRDCVARLAGRAAQAWMSDTQLSWVRRLDAERDNIRAALEFSYTVPGEERAGLRLAAAMWGIWLCRSRYAEARYWLERGLALVPEPVPERAEALWQNAYLLTNQGASPESLPLVAESLKLADRAGDTAGYARALRTLGTAAMFMDDTARARRSFAEAVVLLDAAGLHSDLVMVNVLRAYLNARTGDPRAALAECDGALKLMKDAPTECWMRSWLGYVKALAHWSLGEGERCAAELRACLEMFRRMGDPAGLANCFEMLGYVYAREHRYAEGAVLIGAASRYPDPMTVPRLSLLQPHGPDAQPEMRVREELAKERFAEHRLRGRALSVDETVRFARGEPLGS</sequence>
<dbReference type="Proteomes" id="UP001596074">
    <property type="component" value="Unassembled WGS sequence"/>
</dbReference>
<name>A0ABW1AE63_9ACTN</name>
<keyword evidence="2" id="KW-0067">ATP-binding</keyword>
<feature type="domain" description="ORC1/DEAH AAA+ ATPase" evidence="1">
    <location>
        <begin position="32"/>
        <end position="147"/>
    </location>
</feature>
<evidence type="ECO:0000259" key="1">
    <source>
        <dbReference type="Pfam" id="PF13401"/>
    </source>
</evidence>
<protein>
    <submittedName>
        <fullName evidence="2">ATP-binding protein</fullName>
    </submittedName>
</protein>
<dbReference type="PANTHER" id="PTHR47691:SF3">
    <property type="entry name" value="HTH-TYPE TRANSCRIPTIONAL REGULATOR RV0890C-RELATED"/>
    <property type="match status" value="1"/>
</dbReference>
<dbReference type="RefSeq" id="WP_378289177.1">
    <property type="nucleotide sequence ID" value="NZ_JBHSON010000097.1"/>
</dbReference>
<dbReference type="Gene3D" id="1.25.40.10">
    <property type="entry name" value="Tetratricopeptide repeat domain"/>
    <property type="match status" value="1"/>
</dbReference>
<dbReference type="Pfam" id="PF13401">
    <property type="entry name" value="AAA_22"/>
    <property type="match status" value="1"/>
</dbReference>
<dbReference type="InterPro" id="IPR027417">
    <property type="entry name" value="P-loop_NTPase"/>
</dbReference>
<gene>
    <name evidence="2" type="ORF">ACFPZN_44955</name>
</gene>
<organism evidence="2 3">
    <name type="scientific">Actinomadura rugatobispora</name>
    <dbReference type="NCBI Taxonomy" id="1994"/>
    <lineage>
        <taxon>Bacteria</taxon>
        <taxon>Bacillati</taxon>
        <taxon>Actinomycetota</taxon>
        <taxon>Actinomycetes</taxon>
        <taxon>Streptosporangiales</taxon>
        <taxon>Thermomonosporaceae</taxon>
        <taxon>Actinomadura</taxon>
    </lineage>
</organism>
<dbReference type="SUPFAM" id="SSF52540">
    <property type="entry name" value="P-loop containing nucleoside triphosphate hydrolases"/>
    <property type="match status" value="1"/>
</dbReference>
<dbReference type="PRINTS" id="PR00364">
    <property type="entry name" value="DISEASERSIST"/>
</dbReference>
<dbReference type="InterPro" id="IPR049945">
    <property type="entry name" value="AAA_22"/>
</dbReference>
<keyword evidence="3" id="KW-1185">Reference proteome</keyword>